<evidence type="ECO:0008006" key="4">
    <source>
        <dbReference type="Google" id="ProtNLM"/>
    </source>
</evidence>
<gene>
    <name evidence="2" type="ORF">OJ996_15280</name>
</gene>
<dbReference type="Proteomes" id="UP001165653">
    <property type="component" value="Unassembled WGS sequence"/>
</dbReference>
<protein>
    <recommendedName>
        <fullName evidence="4">Membrane protein DUF2306</fullName>
    </recommendedName>
</protein>
<feature type="transmembrane region" description="Helical" evidence="1">
    <location>
        <begin position="63"/>
        <end position="81"/>
    </location>
</feature>
<reference evidence="2" key="1">
    <citation type="submission" date="2022-10" db="EMBL/GenBank/DDBJ databases">
        <title>Luteolibacter sp. GHJ8, whole genome shotgun sequencing project.</title>
        <authorList>
            <person name="Zhao G."/>
            <person name="Shen L."/>
        </authorList>
    </citation>
    <scope>NUCLEOTIDE SEQUENCE</scope>
    <source>
        <strain evidence="2">GHJ8</strain>
    </source>
</reference>
<dbReference type="RefSeq" id="WP_264514488.1">
    <property type="nucleotide sequence ID" value="NZ_JAPDDR010000007.1"/>
</dbReference>
<feature type="transmembrane region" description="Helical" evidence="1">
    <location>
        <begin position="93"/>
        <end position="114"/>
    </location>
</feature>
<sequence>MALHILTIVHVIISLLAIASGFVVMAAMVRGEARHPWTAFFLAMTVATSATGFLFPIKGFTPALAFGVISLIVLALAIHALRSKQLAGDWKKTYIISALFAQYLNVFVLVVQMFQKIPPLKALAPTQSEPPFGIAQGIVLIVFLWTGFRALKRPKPDLTPAS</sequence>
<accession>A0ABT3G524</accession>
<keyword evidence="1" id="KW-1133">Transmembrane helix</keyword>
<name>A0ABT3G524_9BACT</name>
<keyword evidence="1" id="KW-0472">Membrane</keyword>
<evidence type="ECO:0000313" key="3">
    <source>
        <dbReference type="Proteomes" id="UP001165653"/>
    </source>
</evidence>
<feature type="transmembrane region" description="Helical" evidence="1">
    <location>
        <begin position="134"/>
        <end position="151"/>
    </location>
</feature>
<evidence type="ECO:0000256" key="1">
    <source>
        <dbReference type="SAM" id="Phobius"/>
    </source>
</evidence>
<organism evidence="2 3">
    <name type="scientific">Luteolibacter rhizosphaerae</name>
    <dbReference type="NCBI Taxonomy" id="2989719"/>
    <lineage>
        <taxon>Bacteria</taxon>
        <taxon>Pseudomonadati</taxon>
        <taxon>Verrucomicrobiota</taxon>
        <taxon>Verrucomicrobiia</taxon>
        <taxon>Verrucomicrobiales</taxon>
        <taxon>Verrucomicrobiaceae</taxon>
        <taxon>Luteolibacter</taxon>
    </lineage>
</organism>
<keyword evidence="1" id="KW-0812">Transmembrane</keyword>
<feature type="transmembrane region" description="Helical" evidence="1">
    <location>
        <begin position="6"/>
        <end position="27"/>
    </location>
</feature>
<proteinExistence type="predicted"/>
<evidence type="ECO:0000313" key="2">
    <source>
        <dbReference type="EMBL" id="MCW1914950.1"/>
    </source>
</evidence>
<comment type="caution">
    <text evidence="2">The sequence shown here is derived from an EMBL/GenBank/DDBJ whole genome shotgun (WGS) entry which is preliminary data.</text>
</comment>
<keyword evidence="3" id="KW-1185">Reference proteome</keyword>
<dbReference type="EMBL" id="JAPDDR010000007">
    <property type="protein sequence ID" value="MCW1914950.1"/>
    <property type="molecule type" value="Genomic_DNA"/>
</dbReference>
<feature type="transmembrane region" description="Helical" evidence="1">
    <location>
        <begin position="39"/>
        <end position="57"/>
    </location>
</feature>